<dbReference type="Pfam" id="PF02037">
    <property type="entry name" value="SAP"/>
    <property type="match status" value="1"/>
</dbReference>
<feature type="domain" description="SAP" evidence="1">
    <location>
        <begin position="74"/>
        <end position="108"/>
    </location>
</feature>
<protein>
    <recommendedName>
        <fullName evidence="1">SAP domain-containing protein</fullName>
    </recommendedName>
</protein>
<accession>A0A6C0D636</accession>
<sequence length="388" mass="45139">MIINVNKCISKRVSTEHENENDTDTDTNTLLSCNNITDYYLNVNLSIKNKKSYEKISTDDFVIPALSDYSNIVKYNYNVSQLRAIAKHYKLSTGGNKEYLRKRLYNFLYYSYNIIIIQKNARYFLTKKYIKVHGPGFYNRSLCSNDVDFCTLDSLNNICYNQFISFKDGNSHIYGFDIKSLYNLFIKSGTTKKATNNTNSNSSNVLNPFTNVCFSHSIFEQLLEYIRLTKLLKLELDLNYDELIILSIHKQLEMKILTLFQRIDSLGNYTNIKWFMELDKYGLIQFIRELADIWNYRANLTQETKRAIVPPNGNLFNSEHININSLPQYNFIQIKKYAIQIIDLLINKGINENSCVLGSYYVLSALTMVSNEAATSLPWLYEAVNLNY</sequence>
<name>A0A6C0D636_9ZZZZ</name>
<dbReference type="EMBL" id="MN739535">
    <property type="protein sequence ID" value="QHT11584.1"/>
    <property type="molecule type" value="Genomic_DNA"/>
</dbReference>
<dbReference type="AlphaFoldDB" id="A0A6C0D636"/>
<organism evidence="2">
    <name type="scientific">viral metagenome</name>
    <dbReference type="NCBI Taxonomy" id="1070528"/>
    <lineage>
        <taxon>unclassified sequences</taxon>
        <taxon>metagenomes</taxon>
        <taxon>organismal metagenomes</taxon>
    </lineage>
</organism>
<evidence type="ECO:0000313" key="2">
    <source>
        <dbReference type="EMBL" id="QHT11584.1"/>
    </source>
</evidence>
<reference evidence="2" key="1">
    <citation type="journal article" date="2020" name="Nature">
        <title>Giant virus diversity and host interactions through global metagenomics.</title>
        <authorList>
            <person name="Schulz F."/>
            <person name="Roux S."/>
            <person name="Paez-Espino D."/>
            <person name="Jungbluth S."/>
            <person name="Walsh D.A."/>
            <person name="Denef V.J."/>
            <person name="McMahon K.D."/>
            <person name="Konstantinidis K.T."/>
            <person name="Eloe-Fadrosh E.A."/>
            <person name="Kyrpides N.C."/>
            <person name="Woyke T."/>
        </authorList>
    </citation>
    <scope>NUCLEOTIDE SEQUENCE</scope>
    <source>
        <strain evidence="2">GVMAG-M-3300023174-116</strain>
    </source>
</reference>
<evidence type="ECO:0000259" key="1">
    <source>
        <dbReference type="PROSITE" id="PS50800"/>
    </source>
</evidence>
<dbReference type="PROSITE" id="PS50800">
    <property type="entry name" value="SAP"/>
    <property type="match status" value="1"/>
</dbReference>
<dbReference type="InterPro" id="IPR003034">
    <property type="entry name" value="SAP_dom"/>
</dbReference>
<proteinExistence type="predicted"/>